<dbReference type="OrthoDB" id="9768177at2"/>
<evidence type="ECO:0000256" key="6">
    <source>
        <dbReference type="ARBA" id="ARBA00023237"/>
    </source>
</evidence>
<dbReference type="NCBIfam" id="TIGR04057">
    <property type="entry name" value="SusC_RagA_signa"/>
    <property type="match status" value="1"/>
</dbReference>
<evidence type="ECO:0000313" key="11">
    <source>
        <dbReference type="Proteomes" id="UP000251889"/>
    </source>
</evidence>
<evidence type="ECO:0000256" key="8">
    <source>
        <dbReference type="SAM" id="SignalP"/>
    </source>
</evidence>
<reference evidence="10 11" key="1">
    <citation type="submission" date="2018-06" db="EMBL/GenBank/DDBJ databases">
        <title>Chryseolinea flavus sp. nov., a member of the phylum Bacteroidetes isolated from soil.</title>
        <authorList>
            <person name="Li Y."/>
            <person name="Wang J."/>
        </authorList>
    </citation>
    <scope>NUCLEOTIDE SEQUENCE [LARGE SCALE GENOMIC DNA]</scope>
    <source>
        <strain evidence="10 11">SDU1-6</strain>
    </source>
</reference>
<keyword evidence="8" id="KW-0732">Signal</keyword>
<dbReference type="InterPro" id="IPR039426">
    <property type="entry name" value="TonB-dep_rcpt-like"/>
</dbReference>
<comment type="subcellular location">
    <subcellularLocation>
        <location evidence="1 7">Cell outer membrane</location>
        <topology evidence="1 7">Multi-pass membrane protein</topology>
    </subcellularLocation>
</comment>
<feature type="domain" description="TonB-dependent receptor plug" evidence="9">
    <location>
        <begin position="125"/>
        <end position="245"/>
    </location>
</feature>
<feature type="signal peptide" evidence="8">
    <location>
        <begin position="1"/>
        <end position="29"/>
    </location>
</feature>
<feature type="chain" id="PRO_5016875947" description="TonB-dependent receptor plug domain-containing protein" evidence="8">
    <location>
        <begin position="30"/>
        <end position="1049"/>
    </location>
</feature>
<evidence type="ECO:0000256" key="7">
    <source>
        <dbReference type="PROSITE-ProRule" id="PRU01360"/>
    </source>
</evidence>
<dbReference type="InterPro" id="IPR023997">
    <property type="entry name" value="TonB-dep_OMP_SusC/RagA_CS"/>
</dbReference>
<accession>A0A364Y7Q8</accession>
<evidence type="ECO:0000256" key="5">
    <source>
        <dbReference type="ARBA" id="ARBA00023136"/>
    </source>
</evidence>
<keyword evidence="4 7" id="KW-0812">Transmembrane</keyword>
<dbReference type="InterPro" id="IPR008969">
    <property type="entry name" value="CarboxyPept-like_regulatory"/>
</dbReference>
<keyword evidence="3 7" id="KW-1134">Transmembrane beta strand</keyword>
<evidence type="ECO:0000256" key="3">
    <source>
        <dbReference type="ARBA" id="ARBA00022452"/>
    </source>
</evidence>
<dbReference type="EMBL" id="QMFY01000002">
    <property type="protein sequence ID" value="RAW02291.1"/>
    <property type="molecule type" value="Genomic_DNA"/>
</dbReference>
<dbReference type="SUPFAM" id="SSF56935">
    <property type="entry name" value="Porins"/>
    <property type="match status" value="1"/>
</dbReference>
<dbReference type="InterPro" id="IPR037066">
    <property type="entry name" value="Plug_dom_sf"/>
</dbReference>
<dbReference type="InterPro" id="IPR012910">
    <property type="entry name" value="Plug_dom"/>
</dbReference>
<keyword evidence="11" id="KW-1185">Reference proteome</keyword>
<sequence length="1049" mass="116814">MPMRKNATLFHRRLMPALLLMLISQFAVAQTAISGSVKDDAGNALPGVSVFIKGTTVGTTSDADGKFTLTVPSSDATIVFSFIGFSPQEIVVGNTTSFNIDMKPDVALLKEVVAIGYQNIERELSTASIATVRAKDIENIPVPSANLALQGKVAGLTILASSGEPGAVNSVTIRGSSNLAQPGANARTFPLYVVDNVIFDMNEIGSSATGTDPISMINPNDIESIDVLKDASASAIYGSRAANGVIIIKTKRPKLGAPQIRLNMYGGVSTKPQMMPVYTGAAERRYKMDLIKDFAVRDVNFYEGMTPTLTDSLNAAFNNNTDWQGLFLQDAKLFNIDFSIAQYLQKSSYRIALNHYSEEGTLINTGFKRYQATINLGADPTERLHLDLTLIGSFSDRKRGNGLEDKYPFAPWNFPSSFWGLSAADVGVYTGSYKEVTDKNNDVFLSANVRSDLRLFDFLHWNVNASGFGTQSRRDFAQSAKISASGTPEAYLNQDGSSNWEIEQYFSADKRLGKHNFSAILGSSAKLFQSNRTYFRATHLASDYYKTLQNLNNQFIDPNSSTYKSDYSRASIFGRVSYDYEGKYLFSANYRRDGTSRYSNNNQWISFPSVSVGWIASKEAFWPEAFKVSFFKVRGSYGKTGYDPGDPYSAYRKLTSYSTGWWQHLEGYGITTYGGSPMMFSDYNSPASGPSLSWQTDPQWNIGFDAQILDGRFGVTIDWYHRESRDLPMGVMLPATTGYTTGLRNVASVLNQGVEITLNTNNLPARFPVSWQTNFTLAINNNSILDLPNGGRTFKAGDPWLQYVLTKGRPIYEYSVWQVDKIYDSNEEVPVNPLTGQRMRWGWEGGPFFGAGDPARRDLNGDYIINDLDKMTVGNPHPKYAGGFNNTFQYKNFTLGVYAYFVYGRKLWNGFFSDKFNGSPNYYSDWGPRSGPASNFKNLNYWTGPEGDPEFPAILGPNNVDKYHISNSYFIDNGSFFRLKNIQLGYNFSPGILRKLHLQNLKIYGIVENIWLWHEARLPDPEVGDPSGYTRGDRYPLPHKFTLGLDISL</sequence>
<dbReference type="SUPFAM" id="SSF49464">
    <property type="entry name" value="Carboxypeptidase regulatory domain-like"/>
    <property type="match status" value="1"/>
</dbReference>
<dbReference type="PROSITE" id="PS52016">
    <property type="entry name" value="TONB_DEPENDENT_REC_3"/>
    <property type="match status" value="1"/>
</dbReference>
<keyword evidence="6 7" id="KW-0998">Cell outer membrane</keyword>
<dbReference type="Gene3D" id="2.40.170.20">
    <property type="entry name" value="TonB-dependent receptor, beta-barrel domain"/>
    <property type="match status" value="1"/>
</dbReference>
<proteinExistence type="inferred from homology"/>
<keyword evidence="5 7" id="KW-0472">Membrane</keyword>
<comment type="caution">
    <text evidence="10">The sequence shown here is derived from an EMBL/GenBank/DDBJ whole genome shotgun (WGS) entry which is preliminary data.</text>
</comment>
<evidence type="ECO:0000313" key="10">
    <source>
        <dbReference type="EMBL" id="RAW02291.1"/>
    </source>
</evidence>
<protein>
    <recommendedName>
        <fullName evidence="9">TonB-dependent receptor plug domain-containing protein</fullName>
    </recommendedName>
</protein>
<evidence type="ECO:0000256" key="2">
    <source>
        <dbReference type="ARBA" id="ARBA00022448"/>
    </source>
</evidence>
<dbReference type="InterPro" id="IPR036942">
    <property type="entry name" value="Beta-barrel_TonB_sf"/>
</dbReference>
<organism evidence="10 11">
    <name type="scientific">Pseudochryseolinea flava</name>
    <dbReference type="NCBI Taxonomy" id="2059302"/>
    <lineage>
        <taxon>Bacteria</taxon>
        <taxon>Pseudomonadati</taxon>
        <taxon>Bacteroidota</taxon>
        <taxon>Cytophagia</taxon>
        <taxon>Cytophagales</taxon>
        <taxon>Fulvivirgaceae</taxon>
        <taxon>Pseudochryseolinea</taxon>
    </lineage>
</organism>
<evidence type="ECO:0000256" key="1">
    <source>
        <dbReference type="ARBA" id="ARBA00004571"/>
    </source>
</evidence>
<evidence type="ECO:0000256" key="4">
    <source>
        <dbReference type="ARBA" id="ARBA00022692"/>
    </source>
</evidence>
<comment type="similarity">
    <text evidence="7">Belongs to the TonB-dependent receptor family.</text>
</comment>
<dbReference type="AlphaFoldDB" id="A0A364Y7Q8"/>
<dbReference type="Gene3D" id="2.60.40.1120">
    <property type="entry name" value="Carboxypeptidase-like, regulatory domain"/>
    <property type="match status" value="1"/>
</dbReference>
<dbReference type="Gene3D" id="2.170.130.10">
    <property type="entry name" value="TonB-dependent receptor, plug domain"/>
    <property type="match status" value="1"/>
</dbReference>
<dbReference type="Proteomes" id="UP000251889">
    <property type="component" value="Unassembled WGS sequence"/>
</dbReference>
<keyword evidence="2 7" id="KW-0813">Transport</keyword>
<dbReference type="GO" id="GO:0009279">
    <property type="term" value="C:cell outer membrane"/>
    <property type="evidence" value="ECO:0007669"/>
    <property type="project" value="UniProtKB-SubCell"/>
</dbReference>
<dbReference type="Pfam" id="PF13715">
    <property type="entry name" value="CarbopepD_reg_2"/>
    <property type="match status" value="1"/>
</dbReference>
<name>A0A364Y7Q8_9BACT</name>
<dbReference type="NCBIfam" id="TIGR04056">
    <property type="entry name" value="OMP_RagA_SusC"/>
    <property type="match status" value="1"/>
</dbReference>
<gene>
    <name evidence="10" type="ORF">DQQ10_07080</name>
</gene>
<dbReference type="Pfam" id="PF07715">
    <property type="entry name" value="Plug"/>
    <property type="match status" value="1"/>
</dbReference>
<evidence type="ECO:0000259" key="9">
    <source>
        <dbReference type="Pfam" id="PF07715"/>
    </source>
</evidence>
<dbReference type="InterPro" id="IPR023996">
    <property type="entry name" value="TonB-dep_OMP_SusC/RagA"/>
</dbReference>